<evidence type="ECO:0000256" key="3">
    <source>
        <dbReference type="ARBA" id="ARBA00022691"/>
    </source>
</evidence>
<keyword evidence="3" id="KW-0949">S-adenosyl-L-methionine</keyword>
<dbReference type="GO" id="GO:0008033">
    <property type="term" value="P:tRNA processing"/>
    <property type="evidence" value="ECO:0007669"/>
    <property type="project" value="UniProtKB-KW"/>
</dbReference>
<comment type="similarity">
    <text evidence="5">Belongs to the TDD superfamily. DTWD2 family.</text>
</comment>
<sequence length="208" mass="23147">MSSSSPSAARPRCERCLRSAQQCLCPLIPNLNSHTRLLIVQHPSERHHALNTARLLALGLQQAELLVAESLAEHPQWLAALQDPHWRTELLFPGPDVPLVSAQPEDSRPRRLVLLDGTWRKARKLMHVNPALQALPRVSLPASLRSRYRLRKVPHPGALSTIEAGVEALRILEPGLPVDQLLAPFDALIDAQINAMGADLYARNYRTH</sequence>
<dbReference type="InterPro" id="IPR005636">
    <property type="entry name" value="DTW"/>
</dbReference>
<dbReference type="InterPro" id="IPR039262">
    <property type="entry name" value="DTWD2/TAPT"/>
</dbReference>
<dbReference type="Proteomes" id="UP000243413">
    <property type="component" value="Chromosome I"/>
</dbReference>
<keyword evidence="2" id="KW-0808">Transferase</keyword>
<evidence type="ECO:0000256" key="5">
    <source>
        <dbReference type="ARBA" id="ARBA00034489"/>
    </source>
</evidence>
<dbReference type="EMBL" id="LT629763">
    <property type="protein sequence ID" value="SDT11831.1"/>
    <property type="molecule type" value="Genomic_DNA"/>
</dbReference>
<evidence type="ECO:0000256" key="4">
    <source>
        <dbReference type="ARBA" id="ARBA00022694"/>
    </source>
</evidence>
<evidence type="ECO:0000313" key="7">
    <source>
        <dbReference type="EMBL" id="SDT11831.1"/>
    </source>
</evidence>
<dbReference type="SMART" id="SM01144">
    <property type="entry name" value="DTW"/>
    <property type="match status" value="1"/>
</dbReference>
<accession>A0A1H1XS34</accession>
<gene>
    <name evidence="7" type="ORF">SAMN05216271_3641</name>
</gene>
<dbReference type="Pfam" id="PF03942">
    <property type="entry name" value="DTW"/>
    <property type="match status" value="1"/>
</dbReference>
<evidence type="ECO:0000256" key="1">
    <source>
        <dbReference type="ARBA" id="ARBA00012386"/>
    </source>
</evidence>
<protein>
    <recommendedName>
        <fullName evidence="1">tRNA-uridine aminocarboxypropyltransferase</fullName>
        <ecNumber evidence="1">2.5.1.25</ecNumber>
    </recommendedName>
</protein>
<evidence type="ECO:0000259" key="6">
    <source>
        <dbReference type="SMART" id="SM01144"/>
    </source>
</evidence>
<dbReference type="EC" id="2.5.1.25" evidence="1"/>
<dbReference type="RefSeq" id="WP_092288223.1">
    <property type="nucleotide sequence ID" value="NZ_LT629763.1"/>
</dbReference>
<dbReference type="AlphaFoldDB" id="A0A1H1XS34"/>
<name>A0A1H1XS34_9GAMM</name>
<keyword evidence="4" id="KW-0819">tRNA processing</keyword>
<dbReference type="PANTHER" id="PTHR21392:SF0">
    <property type="entry name" value="TRNA-URIDINE AMINOCARBOXYPROPYLTRANSFERASE 2"/>
    <property type="match status" value="1"/>
</dbReference>
<reference evidence="8" key="1">
    <citation type="submission" date="2016-10" db="EMBL/GenBank/DDBJ databases">
        <authorList>
            <person name="Varghese N."/>
            <person name="Submissions S."/>
        </authorList>
    </citation>
    <scope>NUCLEOTIDE SEQUENCE [LARGE SCALE GENOMIC DNA]</scope>
    <source>
        <strain evidence="8">JCM 14963</strain>
    </source>
</reference>
<dbReference type="PANTHER" id="PTHR21392">
    <property type="entry name" value="TRNA-URIDINE AMINOCARBOXYPROPYLTRANSFERASE 2"/>
    <property type="match status" value="1"/>
</dbReference>
<proteinExistence type="inferred from homology"/>
<feature type="domain" description="DTW" evidence="6">
    <location>
        <begin position="9"/>
        <end position="197"/>
    </location>
</feature>
<dbReference type="GO" id="GO:0016432">
    <property type="term" value="F:tRNA-uridine aminocarboxypropyltransferase activity"/>
    <property type="evidence" value="ECO:0007669"/>
    <property type="project" value="UniProtKB-EC"/>
</dbReference>
<dbReference type="OrthoDB" id="268835at2"/>
<evidence type="ECO:0000256" key="2">
    <source>
        <dbReference type="ARBA" id="ARBA00022679"/>
    </source>
</evidence>
<dbReference type="STRING" id="472181.SAMN05216271_3641"/>
<organism evidence="7 8">
    <name type="scientific">Halopseudomonas sabulinigri</name>
    <dbReference type="NCBI Taxonomy" id="472181"/>
    <lineage>
        <taxon>Bacteria</taxon>
        <taxon>Pseudomonadati</taxon>
        <taxon>Pseudomonadota</taxon>
        <taxon>Gammaproteobacteria</taxon>
        <taxon>Pseudomonadales</taxon>
        <taxon>Pseudomonadaceae</taxon>
        <taxon>Halopseudomonas</taxon>
    </lineage>
</organism>
<evidence type="ECO:0000313" key="8">
    <source>
        <dbReference type="Proteomes" id="UP000243413"/>
    </source>
</evidence>